<keyword evidence="3" id="KW-1185">Reference proteome</keyword>
<evidence type="ECO:0000313" key="3">
    <source>
        <dbReference type="Proteomes" id="UP001215598"/>
    </source>
</evidence>
<reference evidence="2" key="1">
    <citation type="submission" date="2023-03" db="EMBL/GenBank/DDBJ databases">
        <title>Massive genome expansion in bonnet fungi (Mycena s.s.) driven by repeated elements and novel gene families across ecological guilds.</title>
        <authorList>
            <consortium name="Lawrence Berkeley National Laboratory"/>
            <person name="Harder C.B."/>
            <person name="Miyauchi S."/>
            <person name="Viragh M."/>
            <person name="Kuo A."/>
            <person name="Thoen E."/>
            <person name="Andreopoulos B."/>
            <person name="Lu D."/>
            <person name="Skrede I."/>
            <person name="Drula E."/>
            <person name="Henrissat B."/>
            <person name="Morin E."/>
            <person name="Kohler A."/>
            <person name="Barry K."/>
            <person name="LaButti K."/>
            <person name="Morin E."/>
            <person name="Salamov A."/>
            <person name="Lipzen A."/>
            <person name="Mereny Z."/>
            <person name="Hegedus B."/>
            <person name="Baldrian P."/>
            <person name="Stursova M."/>
            <person name="Weitz H."/>
            <person name="Taylor A."/>
            <person name="Grigoriev I.V."/>
            <person name="Nagy L.G."/>
            <person name="Martin F."/>
            <person name="Kauserud H."/>
        </authorList>
    </citation>
    <scope>NUCLEOTIDE SEQUENCE</scope>
    <source>
        <strain evidence="2">CBHHK182m</strain>
    </source>
</reference>
<evidence type="ECO:0000256" key="1">
    <source>
        <dbReference type="SAM" id="MobiDB-lite"/>
    </source>
</evidence>
<feature type="region of interest" description="Disordered" evidence="1">
    <location>
        <begin position="1"/>
        <end position="22"/>
    </location>
</feature>
<dbReference type="Proteomes" id="UP001215598">
    <property type="component" value="Unassembled WGS sequence"/>
</dbReference>
<dbReference type="AlphaFoldDB" id="A0AAD7MY54"/>
<dbReference type="EMBL" id="JARKIB010000117">
    <property type="protein sequence ID" value="KAJ7737344.1"/>
    <property type="molecule type" value="Genomic_DNA"/>
</dbReference>
<feature type="region of interest" description="Disordered" evidence="1">
    <location>
        <begin position="138"/>
        <end position="213"/>
    </location>
</feature>
<name>A0AAD7MY54_9AGAR</name>
<evidence type="ECO:0000313" key="2">
    <source>
        <dbReference type="EMBL" id="KAJ7737344.1"/>
    </source>
</evidence>
<organism evidence="2 3">
    <name type="scientific">Mycena metata</name>
    <dbReference type="NCBI Taxonomy" id="1033252"/>
    <lineage>
        <taxon>Eukaryota</taxon>
        <taxon>Fungi</taxon>
        <taxon>Dikarya</taxon>
        <taxon>Basidiomycota</taxon>
        <taxon>Agaricomycotina</taxon>
        <taxon>Agaricomycetes</taxon>
        <taxon>Agaricomycetidae</taxon>
        <taxon>Agaricales</taxon>
        <taxon>Marasmiineae</taxon>
        <taxon>Mycenaceae</taxon>
        <taxon>Mycena</taxon>
    </lineage>
</organism>
<protein>
    <submittedName>
        <fullName evidence="2">Uncharacterized protein</fullName>
    </submittedName>
</protein>
<comment type="caution">
    <text evidence="2">The sequence shown here is derived from an EMBL/GenBank/DDBJ whole genome shotgun (WGS) entry which is preliminary data.</text>
</comment>
<sequence length="280" mass="30648">MKVRSDRRSSQRIGKHREQTHSKLNYHFRSCTPVTDAEEPEGEKRSCILTFGIGRLDMTLVKVESCSMNTLQPTIRRLLQHPLILRSPKRADSARGWDASQGQWREPIYHRLDQNSSGPADGATLPGIDLATAATEPAPLVPETPTPDSSTNSHSKEPALTASISSIASSDDEPKTPVQQENEESVGARTPGKGKARDPGPHPILHGTEEVDAGGIGADPSIVRANVLTAEGYRSWTGWIELGYLYGFMRRDQIHFLFELELEVAKSGATSLPTYNRSAG</sequence>
<accession>A0AAD7MY54</accession>
<proteinExistence type="predicted"/>
<gene>
    <name evidence="2" type="ORF">B0H16DRAFT_1466270</name>
</gene>